<dbReference type="EMBL" id="LNZH02000195">
    <property type="protein sequence ID" value="OCB87092.1"/>
    <property type="molecule type" value="Genomic_DNA"/>
</dbReference>
<keyword evidence="1" id="KW-1133">Transmembrane helix</keyword>
<feature type="chain" id="PRO_5040339424" evidence="2">
    <location>
        <begin position="28"/>
        <end position="281"/>
    </location>
</feature>
<protein>
    <submittedName>
        <fullName evidence="3">Uncharacterized protein</fullName>
    </submittedName>
</protein>
<accession>A0A9Q5N2Z7</accession>
<keyword evidence="1" id="KW-0472">Membrane</keyword>
<proteinExistence type="predicted"/>
<evidence type="ECO:0000313" key="4">
    <source>
        <dbReference type="Proteomes" id="UP000757232"/>
    </source>
</evidence>
<dbReference type="AlphaFoldDB" id="A0A9Q5N2Z7"/>
<keyword evidence="2" id="KW-0732">Signal</keyword>
<gene>
    <name evidence="3" type="ORF">A7U60_g5827</name>
</gene>
<organism evidence="3 4">
    <name type="scientific">Sanghuangporus baumii</name>
    <name type="common">Phellinus baumii</name>
    <dbReference type="NCBI Taxonomy" id="108892"/>
    <lineage>
        <taxon>Eukaryota</taxon>
        <taxon>Fungi</taxon>
        <taxon>Dikarya</taxon>
        <taxon>Basidiomycota</taxon>
        <taxon>Agaricomycotina</taxon>
        <taxon>Agaricomycetes</taxon>
        <taxon>Hymenochaetales</taxon>
        <taxon>Hymenochaetaceae</taxon>
        <taxon>Sanghuangporus</taxon>
    </lineage>
</organism>
<keyword evidence="4" id="KW-1185">Reference proteome</keyword>
<feature type="signal peptide" evidence="2">
    <location>
        <begin position="1"/>
        <end position="27"/>
    </location>
</feature>
<dbReference type="Proteomes" id="UP000757232">
    <property type="component" value="Unassembled WGS sequence"/>
</dbReference>
<evidence type="ECO:0000313" key="3">
    <source>
        <dbReference type="EMBL" id="OCB87092.1"/>
    </source>
</evidence>
<keyword evidence="1" id="KW-0812">Transmembrane</keyword>
<dbReference type="OrthoDB" id="3360032at2759"/>
<evidence type="ECO:0000256" key="2">
    <source>
        <dbReference type="SAM" id="SignalP"/>
    </source>
</evidence>
<comment type="caution">
    <text evidence="3">The sequence shown here is derived from an EMBL/GenBank/DDBJ whole genome shotgun (WGS) entry which is preliminary data.</text>
</comment>
<evidence type="ECO:0000256" key="1">
    <source>
        <dbReference type="SAM" id="Phobius"/>
    </source>
</evidence>
<sequence length="281" mass="32251">MRPARFVPAVLRRAFLFLVVFVSFATGNTEIRNFEARTSKHGLQDSNLSQVTFLRSIIRSQLHAELHKLNVTRNEQSFRVVPAPLGTSLQSVCESQSGVPGQRCPNELWLELDLSSQEWLYYDRFTIRLSWPAFYPTDFDIQLLYPEDLMAYMYSRFGVRGRHFEENNILSENNAPDTSRTVFVRVRLVDTGVRPPFRSKPDKLPNPDHTDQSAFDTVPFNVIVEPLILGVLPATVVSTIIFSIPLLVLAWFAYPYAVRYLEDIASEARKELYDSQARKSD</sequence>
<name>A0A9Q5N2Z7_SANBA</name>
<feature type="transmembrane region" description="Helical" evidence="1">
    <location>
        <begin position="227"/>
        <end position="254"/>
    </location>
</feature>
<reference evidence="3" key="1">
    <citation type="submission" date="2016-06" db="EMBL/GenBank/DDBJ databases">
        <title>Draft Genome sequence of the fungus Inonotus baumii.</title>
        <authorList>
            <person name="Zhu H."/>
            <person name="Lin W."/>
        </authorList>
    </citation>
    <scope>NUCLEOTIDE SEQUENCE</scope>
    <source>
        <strain evidence="3">821</strain>
    </source>
</reference>